<evidence type="ECO:0000259" key="9">
    <source>
        <dbReference type="Pfam" id="PF00133"/>
    </source>
</evidence>
<feature type="domain" description="Aminoacyl-tRNA synthetase class Ia" evidence="9">
    <location>
        <begin position="1"/>
        <end position="56"/>
    </location>
</feature>
<reference evidence="10 11" key="1">
    <citation type="submission" date="2024-08" db="EMBL/GenBank/DDBJ databases">
        <title>Insights into the chromosomal genome structure of Flemingia macrophylla.</title>
        <authorList>
            <person name="Ding Y."/>
            <person name="Zhao Y."/>
            <person name="Bi W."/>
            <person name="Wu M."/>
            <person name="Zhao G."/>
            <person name="Gong Y."/>
            <person name="Li W."/>
            <person name="Zhang P."/>
        </authorList>
    </citation>
    <scope>NUCLEOTIDE SEQUENCE [LARGE SCALE GENOMIC DNA]</scope>
    <source>
        <strain evidence="10">DYQJB</strain>
        <tissue evidence="10">Leaf</tissue>
    </source>
</reference>
<organism evidence="10 11">
    <name type="scientific">Flemingia macrophylla</name>
    <dbReference type="NCBI Taxonomy" id="520843"/>
    <lineage>
        <taxon>Eukaryota</taxon>
        <taxon>Viridiplantae</taxon>
        <taxon>Streptophyta</taxon>
        <taxon>Embryophyta</taxon>
        <taxon>Tracheophyta</taxon>
        <taxon>Spermatophyta</taxon>
        <taxon>Magnoliopsida</taxon>
        <taxon>eudicotyledons</taxon>
        <taxon>Gunneridae</taxon>
        <taxon>Pentapetalae</taxon>
        <taxon>rosids</taxon>
        <taxon>fabids</taxon>
        <taxon>Fabales</taxon>
        <taxon>Fabaceae</taxon>
        <taxon>Papilionoideae</taxon>
        <taxon>50 kb inversion clade</taxon>
        <taxon>NPAAA clade</taxon>
        <taxon>indigoferoid/millettioid clade</taxon>
        <taxon>Phaseoleae</taxon>
        <taxon>Flemingia</taxon>
    </lineage>
</organism>
<dbReference type="Pfam" id="PF00133">
    <property type="entry name" value="tRNA-synt_1"/>
    <property type="match status" value="1"/>
</dbReference>
<dbReference type="InterPro" id="IPR009008">
    <property type="entry name" value="Val/Leu/Ile-tRNA-synth_edit"/>
</dbReference>
<gene>
    <name evidence="10" type="ORF">Fmac_010898</name>
</gene>
<keyword evidence="5" id="KW-0067">ATP-binding</keyword>
<keyword evidence="11" id="KW-1185">Reference proteome</keyword>
<dbReference type="GO" id="GO:0005524">
    <property type="term" value="F:ATP binding"/>
    <property type="evidence" value="ECO:0007669"/>
    <property type="project" value="UniProtKB-KW"/>
</dbReference>
<keyword evidence="7" id="KW-0030">Aminoacyl-tRNA synthetase</keyword>
<dbReference type="AlphaFoldDB" id="A0ABD1MLP5"/>
<evidence type="ECO:0000256" key="4">
    <source>
        <dbReference type="ARBA" id="ARBA00022741"/>
    </source>
</evidence>
<evidence type="ECO:0000313" key="11">
    <source>
        <dbReference type="Proteomes" id="UP001603857"/>
    </source>
</evidence>
<comment type="similarity">
    <text evidence="1">Belongs to the class-I aminoacyl-tRNA synthetase family.</text>
</comment>
<sequence length="175" mass="20039">MDERRSKVVTEAFVRLFKQNLIYRDLRLESWDCVLRTAISDIEVDYIDIKERSLLKVPGYDKQVEFGVLTKFAYPLEGNIGEIVVATTRIETMLGDTAIAVHPDDDRYRHFHGKHVIHPFNGRKIPIICDAILVDPKFGTGAVKVFSEESPSSLWTVASPREPLFTLKMLLKLFC</sequence>
<dbReference type="Proteomes" id="UP001603857">
    <property type="component" value="Unassembled WGS sequence"/>
</dbReference>
<dbReference type="GO" id="GO:0004832">
    <property type="term" value="F:valine-tRNA ligase activity"/>
    <property type="evidence" value="ECO:0007669"/>
    <property type="project" value="UniProtKB-EC"/>
</dbReference>
<dbReference type="PANTHER" id="PTHR11946">
    <property type="entry name" value="VALYL-TRNA SYNTHETASES"/>
    <property type="match status" value="1"/>
</dbReference>
<dbReference type="FunFam" id="3.90.740.10:FF:000008">
    <property type="entry name" value="Valine--tRNA ligase, mitochondrial"/>
    <property type="match status" value="1"/>
</dbReference>
<dbReference type="InterPro" id="IPR014729">
    <property type="entry name" value="Rossmann-like_a/b/a_fold"/>
</dbReference>
<dbReference type="InterPro" id="IPR002303">
    <property type="entry name" value="Valyl-tRNA_ligase"/>
</dbReference>
<evidence type="ECO:0000256" key="3">
    <source>
        <dbReference type="ARBA" id="ARBA00022598"/>
    </source>
</evidence>
<dbReference type="Gene3D" id="3.90.740.10">
    <property type="entry name" value="Valyl/Leucyl/Isoleucyl-tRNA synthetase, editing domain"/>
    <property type="match status" value="1"/>
</dbReference>
<dbReference type="EMBL" id="JBGMDY010000004">
    <property type="protein sequence ID" value="KAL2336452.1"/>
    <property type="molecule type" value="Genomic_DNA"/>
</dbReference>
<evidence type="ECO:0000256" key="8">
    <source>
        <dbReference type="ARBA" id="ARBA00029936"/>
    </source>
</evidence>
<dbReference type="GO" id="GO:0006412">
    <property type="term" value="P:translation"/>
    <property type="evidence" value="ECO:0007669"/>
    <property type="project" value="UniProtKB-KW"/>
</dbReference>
<dbReference type="SUPFAM" id="SSF50677">
    <property type="entry name" value="ValRS/IleRS/LeuRS editing domain"/>
    <property type="match status" value="1"/>
</dbReference>
<dbReference type="SUPFAM" id="SSF52374">
    <property type="entry name" value="Nucleotidylyl transferase"/>
    <property type="match status" value="1"/>
</dbReference>
<dbReference type="Gene3D" id="3.40.50.620">
    <property type="entry name" value="HUPs"/>
    <property type="match status" value="1"/>
</dbReference>
<evidence type="ECO:0000256" key="1">
    <source>
        <dbReference type="ARBA" id="ARBA00005594"/>
    </source>
</evidence>
<accession>A0ABD1MLP5</accession>
<comment type="caution">
    <text evidence="10">The sequence shown here is derived from an EMBL/GenBank/DDBJ whole genome shotgun (WGS) entry which is preliminary data.</text>
</comment>
<dbReference type="PANTHER" id="PTHR11946:SF109">
    <property type="entry name" value="VALINE--TRNA LIGASE"/>
    <property type="match status" value="1"/>
</dbReference>
<evidence type="ECO:0000256" key="5">
    <source>
        <dbReference type="ARBA" id="ARBA00022840"/>
    </source>
</evidence>
<evidence type="ECO:0000256" key="6">
    <source>
        <dbReference type="ARBA" id="ARBA00022917"/>
    </source>
</evidence>
<evidence type="ECO:0000256" key="7">
    <source>
        <dbReference type="ARBA" id="ARBA00023146"/>
    </source>
</evidence>
<evidence type="ECO:0000313" key="10">
    <source>
        <dbReference type="EMBL" id="KAL2336452.1"/>
    </source>
</evidence>
<evidence type="ECO:0000256" key="2">
    <source>
        <dbReference type="ARBA" id="ARBA00013169"/>
    </source>
</evidence>
<keyword evidence="4" id="KW-0547">Nucleotide-binding</keyword>
<name>A0ABD1MLP5_9FABA</name>
<keyword evidence="6" id="KW-0648">Protein biosynthesis</keyword>
<dbReference type="InterPro" id="IPR002300">
    <property type="entry name" value="aa-tRNA-synth_Ia"/>
</dbReference>
<proteinExistence type="inferred from homology"/>
<dbReference type="EC" id="6.1.1.9" evidence="2"/>
<protein>
    <recommendedName>
        <fullName evidence="2">valine--tRNA ligase</fullName>
        <ecNumber evidence="2">6.1.1.9</ecNumber>
    </recommendedName>
    <alternativeName>
        <fullName evidence="8">Valyl-tRNA synthetase</fullName>
    </alternativeName>
</protein>
<keyword evidence="3" id="KW-0436">Ligase</keyword>